<name>A0ABZ0HTF6_9HYPH</name>
<protein>
    <submittedName>
        <fullName evidence="1">Arginine deiminase-related protein</fullName>
    </submittedName>
</protein>
<dbReference type="SUPFAM" id="SSF55909">
    <property type="entry name" value="Pentein"/>
    <property type="match status" value="1"/>
</dbReference>
<gene>
    <name evidence="1" type="ORF">RZS28_04620</name>
</gene>
<organism evidence="1 2">
    <name type="scientific">Methylocapsa polymorpha</name>
    <dbReference type="NCBI Taxonomy" id="3080828"/>
    <lineage>
        <taxon>Bacteria</taxon>
        <taxon>Pseudomonadati</taxon>
        <taxon>Pseudomonadota</taxon>
        <taxon>Alphaproteobacteria</taxon>
        <taxon>Hyphomicrobiales</taxon>
        <taxon>Beijerinckiaceae</taxon>
        <taxon>Methylocapsa</taxon>
    </lineage>
</organism>
<accession>A0ABZ0HTF6</accession>
<dbReference type="RefSeq" id="WP_407340157.1">
    <property type="nucleotide sequence ID" value="NZ_CP136862.1"/>
</dbReference>
<dbReference type="Pfam" id="PF19420">
    <property type="entry name" value="DDAH_eukar"/>
    <property type="match status" value="1"/>
</dbReference>
<dbReference type="EMBL" id="CP136862">
    <property type="protein sequence ID" value="WOJ90582.1"/>
    <property type="molecule type" value="Genomic_DNA"/>
</dbReference>
<evidence type="ECO:0000313" key="1">
    <source>
        <dbReference type="EMBL" id="WOJ90582.1"/>
    </source>
</evidence>
<dbReference type="Proteomes" id="UP001626536">
    <property type="component" value="Chromosome"/>
</dbReference>
<reference evidence="1 2" key="1">
    <citation type="submission" date="2023-10" db="EMBL/GenBank/DDBJ databases">
        <title>Novel methanotroph of the genus Methylocapsa from a subarctic wetland.</title>
        <authorList>
            <person name="Belova S.E."/>
            <person name="Oshkin I.Y."/>
            <person name="Miroshnikov K."/>
            <person name="Dedysh S.N."/>
        </authorList>
    </citation>
    <scope>NUCLEOTIDE SEQUENCE [LARGE SCALE GENOMIC DNA]</scope>
    <source>
        <strain evidence="1 2">RX1</strain>
    </source>
</reference>
<sequence>MTSFPQTILMCPPDHFEVAYVINPWMEGHFANTDDALAHRQWNGLRDAIAQHAKLALEPPQRDLPDIVFTANAGLVLSGKVILSRFRSVERRGEEPHNRAWFAENGFKILDWPQDVHFEGAGDALFDRGQALLWVGHGFRSDAAVPALLEKMLGRKTAALNLVDPRFYHLDTCLCPLEGGHLLYFPAAFDEKSRALIEALIPPAKRIAVEEADALKFCCNAVDLDGHVFMNDASENLQTRLRGAGFTPVITPLSEFMKAGGAAKCLTLKLVET</sequence>
<evidence type="ECO:0000313" key="2">
    <source>
        <dbReference type="Proteomes" id="UP001626536"/>
    </source>
</evidence>
<proteinExistence type="predicted"/>
<dbReference type="Gene3D" id="3.75.10.10">
    <property type="entry name" value="L-arginine/glycine Amidinotransferase, Chain A"/>
    <property type="match status" value="1"/>
</dbReference>
<keyword evidence="2" id="KW-1185">Reference proteome</keyword>